<reference evidence="2 3" key="1">
    <citation type="submission" date="2023-07" db="EMBL/GenBank/DDBJ databases">
        <title>Genomic Encyclopedia of Type Strains, Phase IV (KMG-IV): sequencing the most valuable type-strain genomes for metagenomic binning, comparative biology and taxonomic classification.</title>
        <authorList>
            <person name="Goeker M."/>
        </authorList>
    </citation>
    <scope>NUCLEOTIDE SEQUENCE [LARGE SCALE GENOMIC DNA]</scope>
    <source>
        <strain evidence="2 3">DSM 11549</strain>
    </source>
</reference>
<keyword evidence="3" id="KW-1185">Reference proteome</keyword>
<feature type="transmembrane region" description="Helical" evidence="1">
    <location>
        <begin position="53"/>
        <end position="73"/>
    </location>
</feature>
<dbReference type="Proteomes" id="UP001230253">
    <property type="component" value="Unassembled WGS sequence"/>
</dbReference>
<name>A0ABU0C1Y6_9BRAD</name>
<organism evidence="2 3">
    <name type="scientific">Rhodopseudomonas julia</name>
    <dbReference type="NCBI Taxonomy" id="200617"/>
    <lineage>
        <taxon>Bacteria</taxon>
        <taxon>Pseudomonadati</taxon>
        <taxon>Pseudomonadota</taxon>
        <taxon>Alphaproteobacteria</taxon>
        <taxon>Hyphomicrobiales</taxon>
        <taxon>Nitrobacteraceae</taxon>
        <taxon>Rhodopseudomonas</taxon>
    </lineage>
</organism>
<gene>
    <name evidence="2" type="ORF">J2R99_000375</name>
</gene>
<dbReference type="EMBL" id="JAUSUK010000001">
    <property type="protein sequence ID" value="MDQ0324526.1"/>
    <property type="molecule type" value="Genomic_DNA"/>
</dbReference>
<evidence type="ECO:0000256" key="1">
    <source>
        <dbReference type="SAM" id="Phobius"/>
    </source>
</evidence>
<keyword evidence="1" id="KW-1133">Transmembrane helix</keyword>
<feature type="transmembrane region" description="Helical" evidence="1">
    <location>
        <begin position="29"/>
        <end position="47"/>
    </location>
</feature>
<dbReference type="RefSeq" id="WP_307152805.1">
    <property type="nucleotide sequence ID" value="NZ_JAUSUK010000001.1"/>
</dbReference>
<keyword evidence="1" id="KW-0812">Transmembrane</keyword>
<evidence type="ECO:0000313" key="3">
    <source>
        <dbReference type="Proteomes" id="UP001230253"/>
    </source>
</evidence>
<keyword evidence="1" id="KW-0472">Membrane</keyword>
<comment type="caution">
    <text evidence="2">The sequence shown here is derived from an EMBL/GenBank/DDBJ whole genome shotgun (WGS) entry which is preliminary data.</text>
</comment>
<proteinExistence type="predicted"/>
<accession>A0ABU0C1Y6</accession>
<protein>
    <submittedName>
        <fullName evidence="2">Uncharacterized protein</fullName>
    </submittedName>
</protein>
<evidence type="ECO:0000313" key="2">
    <source>
        <dbReference type="EMBL" id="MDQ0324526.1"/>
    </source>
</evidence>
<sequence>MARKPKEIGTLAHLAHALAEFGSRLGRDTLVFVVLAVGAFGAMSLGADEKAVAYVATLLLLGWLVNKLVNAYLREREAARRLLQLRQERGVKLLEKYSEKQARFRFKGGKSSSETESRDND</sequence>